<feature type="coiled-coil region" evidence="2">
    <location>
        <begin position="152"/>
        <end position="214"/>
    </location>
</feature>
<feature type="domain" description="Phage tail tape measure protein" evidence="3">
    <location>
        <begin position="289"/>
        <end position="491"/>
    </location>
</feature>
<evidence type="ECO:0000313" key="4">
    <source>
        <dbReference type="EMBL" id="CRP86739.1"/>
    </source>
</evidence>
<name>A0A9P1VZ47_PSEAI</name>
<proteinExistence type="predicted"/>
<evidence type="ECO:0000259" key="3">
    <source>
        <dbReference type="Pfam" id="PF10145"/>
    </source>
</evidence>
<comment type="caution">
    <text evidence="4">The sequence shown here is derived from an EMBL/GenBank/DDBJ whole genome shotgun (WGS) entry which is preliminary data.</text>
</comment>
<keyword evidence="2" id="KW-0175">Coiled coil</keyword>
<accession>A0A9P1VZ47</accession>
<dbReference type="RefSeq" id="WP_050397091.1">
    <property type="nucleotide sequence ID" value="NZ_CVVU01000248.1"/>
</dbReference>
<sequence length="850" mass="86587">MAESKYSLRLAAVDAFSKTFGDFSKKAGELEEDIKATRSEISKLNGTARDVSGYVKLEGQLGKTKVMLQQARVEQASLGRAHTEAAAKVEQLGVEYVAASTALKKLESATEASAAEVSKARAEQQRLGSALAGATAEVKKLETAQDKNTASVRTLEAAQRAEANQLKRLETALTGAGVDTAKLATEQKRLETATEQANAALQAQRARLDAVRQAQGRIEGNRAARADLRGQMVETAAIGYLAAKPVAQAMELEVAMADVAKVIQFEGNQREEMSNANLKLASDRLISSGGITAVDLAKIQYAAGQSGIGNDEATSEGKQRAVMEFTRDAAIMGGAFDLGAEEAGSIMAGWRASMGLDREKTLDLANATNYLGNSFNATPADIAAVVKRYGAVGQASGLRPEQSAALSAALLNPGTEKEIAGTGMKNFLAALTKGSAATKGQREAWASLGMDPEDLAKQMHQDAPGTIMDVLQAIKAQPIEEQSALATQLFGSESIGAIMPMLQNLGEVERAFKMVANSADRAGSMMTEAEGKANTARGGWDAFVARLTRLSTLVGNAMLPALNATLVPLGALVDGMSWFAETFPMITSGLAVAAGGLAALKVGALGLKFVGLLVGQAFNRAGLARAKLDATTFRSATTADAAVLRLNAAMARLGAAGSLGGAGAGGKPGKAGKGLGGKLAGVAGRGAAPLVLAAGAMNLASVISDGGTGEEIGGAAGSTAGGLGGMWAGAALGAAAGSVVPIVGTAAGGLIGGAIGGLAGSSAGEWIGEKLGALVDKLGSPEATAKEIVTNTDNRQTTFAPVITIQGADHATSQALGDSILQRMKAEFMPMMAMDPLAVRRGAALTDGSN</sequence>
<dbReference type="NCBIfam" id="TIGR01760">
    <property type="entry name" value="tape_meas_TP901"/>
    <property type="match status" value="1"/>
</dbReference>
<dbReference type="EMBL" id="CVVU01000248">
    <property type="protein sequence ID" value="CRP86739.1"/>
    <property type="molecule type" value="Genomic_DNA"/>
</dbReference>
<dbReference type="PANTHER" id="PTHR37813">
    <property type="entry name" value="FELS-2 PROPHAGE PROTEIN"/>
    <property type="match status" value="1"/>
</dbReference>
<evidence type="ECO:0000256" key="2">
    <source>
        <dbReference type="SAM" id="Coils"/>
    </source>
</evidence>
<keyword evidence="1" id="KW-1188">Viral release from host cell</keyword>
<dbReference type="Proteomes" id="UP000045039">
    <property type="component" value="Unassembled WGS sequence"/>
</dbReference>
<evidence type="ECO:0000313" key="5">
    <source>
        <dbReference type="Proteomes" id="UP000045039"/>
    </source>
</evidence>
<dbReference type="PANTHER" id="PTHR37813:SF1">
    <property type="entry name" value="FELS-2 PROPHAGE PROTEIN"/>
    <property type="match status" value="1"/>
</dbReference>
<protein>
    <submittedName>
        <fullName evidence="4">Chromosome partition protein Smc</fullName>
    </submittedName>
</protein>
<dbReference type="Pfam" id="PF10145">
    <property type="entry name" value="PhageMin_Tail"/>
    <property type="match status" value="1"/>
</dbReference>
<evidence type="ECO:0000256" key="1">
    <source>
        <dbReference type="ARBA" id="ARBA00022612"/>
    </source>
</evidence>
<gene>
    <name evidence="4" type="primary">smc_6</name>
    <name evidence="4" type="ORF">PAERUG_P19_London_7_VIM_2_05_10_05822</name>
</gene>
<reference evidence="5" key="1">
    <citation type="submission" date="2015-06" db="EMBL/GenBank/DDBJ databases">
        <authorList>
            <person name="Radhakrishnan Rajesh"/>
            <person name="Underwood Anthony"/>
            <person name="Al-Shahib Ali"/>
        </authorList>
    </citation>
    <scope>NUCLEOTIDE SEQUENCE [LARGE SCALE GENOMIC DNA]</scope>
    <source>
        <strain evidence="5">P19_London_7_VIM_2_05_10</strain>
    </source>
</reference>
<organism evidence="4 5">
    <name type="scientific">Pseudomonas aeruginosa</name>
    <dbReference type="NCBI Taxonomy" id="287"/>
    <lineage>
        <taxon>Bacteria</taxon>
        <taxon>Pseudomonadati</taxon>
        <taxon>Pseudomonadota</taxon>
        <taxon>Gammaproteobacteria</taxon>
        <taxon>Pseudomonadales</taxon>
        <taxon>Pseudomonadaceae</taxon>
        <taxon>Pseudomonas</taxon>
    </lineage>
</organism>
<dbReference type="InterPro" id="IPR010090">
    <property type="entry name" value="Phage_tape_meas"/>
</dbReference>
<dbReference type="AlphaFoldDB" id="A0A9P1VZ47"/>